<organism evidence="1 2">
    <name type="scientific">Streptomyces lonegramiae</name>
    <dbReference type="NCBI Taxonomy" id="3075524"/>
    <lineage>
        <taxon>Bacteria</taxon>
        <taxon>Bacillati</taxon>
        <taxon>Actinomycetota</taxon>
        <taxon>Actinomycetes</taxon>
        <taxon>Kitasatosporales</taxon>
        <taxon>Streptomycetaceae</taxon>
        <taxon>Streptomyces</taxon>
    </lineage>
</organism>
<dbReference type="PANTHER" id="PTHR48098:SF1">
    <property type="entry name" value="DIACYLGLYCEROL ACYLTRANSFERASE_MYCOLYLTRANSFERASE AG85A"/>
    <property type="match status" value="1"/>
</dbReference>
<keyword evidence="1" id="KW-0378">Hydrolase</keyword>
<dbReference type="GO" id="GO:0016787">
    <property type="term" value="F:hydrolase activity"/>
    <property type="evidence" value="ECO:0007669"/>
    <property type="project" value="UniProtKB-KW"/>
</dbReference>
<dbReference type="SUPFAM" id="SSF53474">
    <property type="entry name" value="alpha/beta-Hydrolases"/>
    <property type="match status" value="1"/>
</dbReference>
<dbReference type="Pfam" id="PF00756">
    <property type="entry name" value="Esterase"/>
    <property type="match status" value="1"/>
</dbReference>
<name>A0ABU2XP98_9ACTN</name>
<protein>
    <submittedName>
        <fullName evidence="1">Alpha/beta hydrolase family protein</fullName>
    </submittedName>
</protein>
<dbReference type="InterPro" id="IPR050583">
    <property type="entry name" value="Mycobacterial_A85_antigen"/>
</dbReference>
<sequence>MPVEVVTRQWPSGALGRGKRVNIVLPGGYAARGPGHPVLYLLHGYGGGRDTWLLRTALVELVRDSRLIVVLPESGRRWFINDHAGLRYEDYLLQDLVPAVDAGFNTRAERSARAVGGFSMGGAAALFLALRHPSVFGAVASHAGAFEAPLRRGDPYAAYRADPGFVMPTEESHGRVWGPPGSATRRRYDPYRLIGQEPAPRPALYLDVGTGDYDRMIQVNRRVRDALRNGGWSPEYHERPGGHDLDFVNRALPASLAFVARHLTGARKNGVSFV</sequence>
<dbReference type="PANTHER" id="PTHR48098">
    <property type="entry name" value="ENTEROCHELIN ESTERASE-RELATED"/>
    <property type="match status" value="1"/>
</dbReference>
<dbReference type="InterPro" id="IPR029058">
    <property type="entry name" value="AB_hydrolase_fold"/>
</dbReference>
<reference evidence="1" key="1">
    <citation type="submission" date="2024-05" db="EMBL/GenBank/DDBJ databases">
        <title>30 novel species of actinomycetes from the DSMZ collection.</title>
        <authorList>
            <person name="Nouioui I."/>
        </authorList>
    </citation>
    <scope>NUCLEOTIDE SEQUENCE</scope>
    <source>
        <strain evidence="1">DSM 41529</strain>
    </source>
</reference>
<dbReference type="RefSeq" id="WP_311727879.1">
    <property type="nucleotide sequence ID" value="NZ_JAVRFD010000019.1"/>
</dbReference>
<dbReference type="EMBL" id="JAVRFD010000019">
    <property type="protein sequence ID" value="MDT0547361.1"/>
    <property type="molecule type" value="Genomic_DNA"/>
</dbReference>
<dbReference type="InterPro" id="IPR000801">
    <property type="entry name" value="Esterase-like"/>
</dbReference>
<proteinExistence type="predicted"/>
<evidence type="ECO:0000313" key="1">
    <source>
        <dbReference type="EMBL" id="MDT0547361.1"/>
    </source>
</evidence>
<evidence type="ECO:0000313" key="2">
    <source>
        <dbReference type="Proteomes" id="UP001180754"/>
    </source>
</evidence>
<accession>A0ABU2XP98</accession>
<dbReference type="Proteomes" id="UP001180754">
    <property type="component" value="Unassembled WGS sequence"/>
</dbReference>
<dbReference type="Gene3D" id="3.40.50.1820">
    <property type="entry name" value="alpha/beta hydrolase"/>
    <property type="match status" value="1"/>
</dbReference>
<keyword evidence="2" id="KW-1185">Reference proteome</keyword>
<comment type="caution">
    <text evidence="1">The sequence shown here is derived from an EMBL/GenBank/DDBJ whole genome shotgun (WGS) entry which is preliminary data.</text>
</comment>
<gene>
    <name evidence="1" type="ORF">RND15_32360</name>
</gene>